<dbReference type="InterPro" id="IPR038740">
    <property type="entry name" value="BioF2-like_GNAT_dom"/>
</dbReference>
<evidence type="ECO:0000313" key="2">
    <source>
        <dbReference type="EMBL" id="RKH65903.1"/>
    </source>
</evidence>
<comment type="caution">
    <text evidence="2">The sequence shown here is derived from an EMBL/GenBank/DDBJ whole genome shotgun (WGS) entry which is preliminary data.</text>
</comment>
<dbReference type="EMBL" id="RAWM01000066">
    <property type="protein sequence ID" value="RKH65903.1"/>
    <property type="molecule type" value="Genomic_DNA"/>
</dbReference>
<reference evidence="3" key="1">
    <citation type="submission" date="2018-09" db="EMBL/GenBank/DDBJ databases">
        <authorList>
            <person name="Livingstone P.G."/>
            <person name="Whitworth D.E."/>
        </authorList>
    </citation>
    <scope>NUCLEOTIDE SEQUENCE [LARGE SCALE GENOMIC DNA]</scope>
    <source>
        <strain evidence="3">AB047A</strain>
    </source>
</reference>
<organism evidence="2 3">
    <name type="scientific">Corallococcus interemptor</name>
    <dbReference type="NCBI Taxonomy" id="2316720"/>
    <lineage>
        <taxon>Bacteria</taxon>
        <taxon>Pseudomonadati</taxon>
        <taxon>Myxococcota</taxon>
        <taxon>Myxococcia</taxon>
        <taxon>Myxococcales</taxon>
        <taxon>Cystobacterineae</taxon>
        <taxon>Myxococcaceae</taxon>
        <taxon>Corallococcus</taxon>
    </lineage>
</organism>
<dbReference type="Gene3D" id="3.40.630.30">
    <property type="match status" value="1"/>
</dbReference>
<keyword evidence="2" id="KW-0808">Transferase</keyword>
<evidence type="ECO:0000259" key="1">
    <source>
        <dbReference type="Pfam" id="PF13480"/>
    </source>
</evidence>
<keyword evidence="3" id="KW-1185">Reference proteome</keyword>
<dbReference type="RefSeq" id="WP_121770694.1">
    <property type="nucleotide sequence ID" value="NZ_RAWM01000066.1"/>
</dbReference>
<accession>A0A3A8QB56</accession>
<dbReference type="AlphaFoldDB" id="A0A3A8QB56"/>
<feature type="domain" description="BioF2-like acetyltransferase" evidence="1">
    <location>
        <begin position="146"/>
        <end position="274"/>
    </location>
</feature>
<sequence length="329" mass="36107">MVNHTEALRLTSPGLKPCRAVLLPDEGMSALSEDYFRSPHHLRAEGATHTLWVEDAVGRSLGVPLIVRPIDGTPYRDAISPYGYPGARLDGLSEVPKDAVDWTGTGLVSLFIRDRVVGPRCFAGGTQRNEVFFIDSRRALQFPPEARRQMRRNIRLGYVSTCAPVRETTPEEREGFKEVYRQTMIRDGAHARYFFSDAYFESLFASPMAWLVTTLAPEGGIASSGAAVVSDGVLHYYLGGTADAHLARSPAKNTIYETLVALGAQLGLPLHLGGGVRPGDGLEQFKRSFANLCSRLHTHELICEPALYARLSAGREDTGFFPAYRAPRG</sequence>
<protein>
    <submittedName>
        <fullName evidence="2">GNAT family N-acetyltransferase</fullName>
    </submittedName>
</protein>
<evidence type="ECO:0000313" key="3">
    <source>
        <dbReference type="Proteomes" id="UP000282656"/>
    </source>
</evidence>
<dbReference type="SUPFAM" id="SSF55729">
    <property type="entry name" value="Acyl-CoA N-acyltransferases (Nat)"/>
    <property type="match status" value="1"/>
</dbReference>
<dbReference type="GO" id="GO:0016740">
    <property type="term" value="F:transferase activity"/>
    <property type="evidence" value="ECO:0007669"/>
    <property type="project" value="UniProtKB-KW"/>
</dbReference>
<dbReference type="InterPro" id="IPR016181">
    <property type="entry name" value="Acyl_CoA_acyltransferase"/>
</dbReference>
<dbReference type="Proteomes" id="UP000282656">
    <property type="component" value="Unassembled WGS sequence"/>
</dbReference>
<name>A0A3A8QB56_9BACT</name>
<gene>
    <name evidence="2" type="ORF">D7X96_22770</name>
</gene>
<dbReference type="Pfam" id="PF13480">
    <property type="entry name" value="Acetyltransf_6"/>
    <property type="match status" value="1"/>
</dbReference>
<proteinExistence type="predicted"/>
<dbReference type="OrthoDB" id="5496435at2"/>